<evidence type="ECO:0000313" key="2">
    <source>
        <dbReference type="EMBL" id="OUC79990.1"/>
    </source>
</evidence>
<keyword evidence="3" id="KW-1185">Reference proteome</keyword>
<feature type="compositionally biased region" description="Acidic residues" evidence="1">
    <location>
        <begin position="114"/>
        <end position="133"/>
    </location>
</feature>
<dbReference type="OrthoDB" id="8894777at2"/>
<accession>A0A243QE81</accession>
<comment type="caution">
    <text evidence="2">The sequence shown here is derived from an EMBL/GenBank/DDBJ whole genome shotgun (WGS) entry which is preliminary data.</text>
</comment>
<organism evidence="2 3">
    <name type="scientific">Gordonia lacunae</name>
    <dbReference type="NCBI Taxonomy" id="417102"/>
    <lineage>
        <taxon>Bacteria</taxon>
        <taxon>Bacillati</taxon>
        <taxon>Actinomycetota</taxon>
        <taxon>Actinomycetes</taxon>
        <taxon>Mycobacteriales</taxon>
        <taxon>Gordoniaceae</taxon>
        <taxon>Gordonia</taxon>
    </lineage>
</organism>
<reference evidence="2 3" key="1">
    <citation type="submission" date="2017-05" db="EMBL/GenBank/DDBJ databases">
        <title>Biotechnological potential of actinobacteria isolated from South African environments.</title>
        <authorList>
            <person name="Le Roes-Hill M."/>
            <person name="Prins A."/>
            <person name="Durrell K.A."/>
        </authorList>
    </citation>
    <scope>NUCLEOTIDE SEQUENCE [LARGE SCALE GENOMIC DNA]</scope>
    <source>
        <strain evidence="2">BS2</strain>
    </source>
</reference>
<dbReference type="SUPFAM" id="SSF53474">
    <property type="entry name" value="alpha/beta-Hydrolases"/>
    <property type="match status" value="1"/>
</dbReference>
<gene>
    <name evidence="2" type="ORF">CA982_04600</name>
</gene>
<dbReference type="EMBL" id="NGFO01000004">
    <property type="protein sequence ID" value="OUC79990.1"/>
    <property type="molecule type" value="Genomic_DNA"/>
</dbReference>
<dbReference type="RefSeq" id="WP_086534181.1">
    <property type="nucleotide sequence ID" value="NZ_NGFO01000004.1"/>
</dbReference>
<protein>
    <submittedName>
        <fullName evidence="2">Alpha/beta hydrolase</fullName>
    </submittedName>
</protein>
<dbReference type="InterPro" id="IPR029058">
    <property type="entry name" value="AB_hydrolase_fold"/>
</dbReference>
<feature type="region of interest" description="Disordered" evidence="1">
    <location>
        <begin position="114"/>
        <end position="137"/>
    </location>
</feature>
<proteinExistence type="predicted"/>
<dbReference type="Gene3D" id="3.40.50.1820">
    <property type="entry name" value="alpha/beta hydrolase"/>
    <property type="match status" value="1"/>
</dbReference>
<dbReference type="InterPro" id="IPR010662">
    <property type="entry name" value="RBBP9/YdeN"/>
</dbReference>
<dbReference type="AlphaFoldDB" id="A0A243QE81"/>
<evidence type="ECO:0000256" key="1">
    <source>
        <dbReference type="SAM" id="MobiDB-lite"/>
    </source>
</evidence>
<dbReference type="STRING" id="417102.CA982_04600"/>
<feature type="region of interest" description="Disordered" evidence="1">
    <location>
        <begin position="206"/>
        <end position="227"/>
    </location>
</feature>
<name>A0A243QE81_9ACTN</name>
<dbReference type="Proteomes" id="UP000194632">
    <property type="component" value="Unassembled WGS sequence"/>
</dbReference>
<sequence>MTQRRLFFIHGAGGYVEDGPLADALSAALGATLDMPEFSGDDMSLEAWAAPIREHLAGMEADDLVVAHSFGATVLVHVLAGADQTAPEHVVLLAMPNWGPGGWDVPQYVFTDTDTDTDADAATDADADADTDADTPLPEVRGAERRASKGVALHHCVDDDVVPVEHLDLNAAVLPSATVHRHLAGGHQFDGLAGVLATDVLARERGAPTLGRNTTRDGGPRWTTTDE</sequence>
<dbReference type="GO" id="GO:0016787">
    <property type="term" value="F:hydrolase activity"/>
    <property type="evidence" value="ECO:0007669"/>
    <property type="project" value="UniProtKB-KW"/>
</dbReference>
<evidence type="ECO:0000313" key="3">
    <source>
        <dbReference type="Proteomes" id="UP000194632"/>
    </source>
</evidence>
<dbReference type="Pfam" id="PF06821">
    <property type="entry name" value="Ser_hydrolase"/>
    <property type="match status" value="1"/>
</dbReference>
<keyword evidence="2" id="KW-0378">Hydrolase</keyword>